<accession>A0AAD7I237</accession>
<evidence type="ECO:0000313" key="3">
    <source>
        <dbReference type="Proteomes" id="UP001215280"/>
    </source>
</evidence>
<proteinExistence type="predicted"/>
<evidence type="ECO:0000256" key="1">
    <source>
        <dbReference type="SAM" id="Phobius"/>
    </source>
</evidence>
<evidence type="ECO:0000313" key="2">
    <source>
        <dbReference type="EMBL" id="KAJ7733389.1"/>
    </source>
</evidence>
<reference evidence="2" key="1">
    <citation type="submission" date="2023-03" db="EMBL/GenBank/DDBJ databases">
        <title>Massive genome expansion in bonnet fungi (Mycena s.s.) driven by repeated elements and novel gene families across ecological guilds.</title>
        <authorList>
            <consortium name="Lawrence Berkeley National Laboratory"/>
            <person name="Harder C.B."/>
            <person name="Miyauchi S."/>
            <person name="Viragh M."/>
            <person name="Kuo A."/>
            <person name="Thoen E."/>
            <person name="Andreopoulos B."/>
            <person name="Lu D."/>
            <person name="Skrede I."/>
            <person name="Drula E."/>
            <person name="Henrissat B."/>
            <person name="Morin E."/>
            <person name="Kohler A."/>
            <person name="Barry K."/>
            <person name="LaButti K."/>
            <person name="Morin E."/>
            <person name="Salamov A."/>
            <person name="Lipzen A."/>
            <person name="Mereny Z."/>
            <person name="Hegedus B."/>
            <person name="Baldrian P."/>
            <person name="Stursova M."/>
            <person name="Weitz H."/>
            <person name="Taylor A."/>
            <person name="Grigoriev I.V."/>
            <person name="Nagy L.G."/>
            <person name="Martin F."/>
            <person name="Kauserud H."/>
        </authorList>
    </citation>
    <scope>NUCLEOTIDE SEQUENCE</scope>
    <source>
        <strain evidence="2">CBHHK188m</strain>
    </source>
</reference>
<keyword evidence="1" id="KW-1133">Transmembrane helix</keyword>
<organism evidence="2 3">
    <name type="scientific">Mycena maculata</name>
    <dbReference type="NCBI Taxonomy" id="230809"/>
    <lineage>
        <taxon>Eukaryota</taxon>
        <taxon>Fungi</taxon>
        <taxon>Dikarya</taxon>
        <taxon>Basidiomycota</taxon>
        <taxon>Agaricomycotina</taxon>
        <taxon>Agaricomycetes</taxon>
        <taxon>Agaricomycetidae</taxon>
        <taxon>Agaricales</taxon>
        <taxon>Marasmiineae</taxon>
        <taxon>Mycenaceae</taxon>
        <taxon>Mycena</taxon>
    </lineage>
</organism>
<name>A0AAD7I237_9AGAR</name>
<dbReference type="Proteomes" id="UP001215280">
    <property type="component" value="Unassembled WGS sequence"/>
</dbReference>
<keyword evidence="1" id="KW-0812">Transmembrane</keyword>
<sequence>MPARRCGPRTFPYSIFSLIYVSAARHGVSFIMHFYSDNRRIRSSTRTRVGATFVGSGMRPDRGAHERVRSLLSRRLQSCALVSGVFHPRSQGADLFPITVSMTVSHPPRAQGPRPRRFLSSAFCWAWSRCVRPCAHAQRVPFCARGFHRGGFLLQFGGHARRVYSFLDSDTVPRDLSQRFY</sequence>
<feature type="transmembrane region" description="Helical" evidence="1">
    <location>
        <begin position="12"/>
        <end position="35"/>
    </location>
</feature>
<comment type="caution">
    <text evidence="2">The sequence shown here is derived from an EMBL/GenBank/DDBJ whole genome shotgun (WGS) entry which is preliminary data.</text>
</comment>
<keyword evidence="1" id="KW-0472">Membrane</keyword>
<dbReference type="EMBL" id="JARJLG010000168">
    <property type="protein sequence ID" value="KAJ7733389.1"/>
    <property type="molecule type" value="Genomic_DNA"/>
</dbReference>
<dbReference type="AlphaFoldDB" id="A0AAD7I237"/>
<gene>
    <name evidence="2" type="ORF">DFH07DRAFT_134875</name>
</gene>
<protein>
    <submittedName>
        <fullName evidence="2">Uncharacterized protein</fullName>
    </submittedName>
</protein>
<keyword evidence="3" id="KW-1185">Reference proteome</keyword>